<sequence>MFKIAILQKRAINAQIAKGKVDDSLMRVLSKEIACELMEIIFGNNDNKDVV</sequence>
<dbReference type="RefSeq" id="WP_186854004.1">
    <property type="nucleotide sequence ID" value="NZ_JACOPG010000002.1"/>
</dbReference>
<evidence type="ECO:0000313" key="2">
    <source>
        <dbReference type="Proteomes" id="UP000643810"/>
    </source>
</evidence>
<keyword evidence="2" id="KW-1185">Reference proteome</keyword>
<comment type="caution">
    <text evidence="1">The sequence shown here is derived from an EMBL/GenBank/DDBJ whole genome shotgun (WGS) entry which is preliminary data.</text>
</comment>
<protein>
    <submittedName>
        <fullName evidence="1">Uncharacterized protein</fullName>
    </submittedName>
</protein>
<gene>
    <name evidence="1" type="ORF">H8R94_04410</name>
</gene>
<evidence type="ECO:0000313" key="1">
    <source>
        <dbReference type="EMBL" id="MBC5685852.1"/>
    </source>
</evidence>
<accession>A0ABR7GEI0</accession>
<dbReference type="EMBL" id="JACOPG010000002">
    <property type="protein sequence ID" value="MBC5685852.1"/>
    <property type="molecule type" value="Genomic_DNA"/>
</dbReference>
<reference evidence="1 2" key="1">
    <citation type="submission" date="2020-08" db="EMBL/GenBank/DDBJ databases">
        <title>Genome public.</title>
        <authorList>
            <person name="Liu C."/>
            <person name="Sun Q."/>
        </authorList>
    </citation>
    <scope>NUCLEOTIDE SEQUENCE [LARGE SCALE GENOMIC DNA]</scope>
    <source>
        <strain evidence="1 2">NSJ-9</strain>
    </source>
</reference>
<proteinExistence type="predicted"/>
<name>A0ABR7GEI0_9FIRM</name>
<dbReference type="Proteomes" id="UP000643810">
    <property type="component" value="Unassembled WGS sequence"/>
</dbReference>
<organism evidence="1 2">
    <name type="scientific">Roseburia lenta</name>
    <dbReference type="NCBI Taxonomy" id="2763061"/>
    <lineage>
        <taxon>Bacteria</taxon>
        <taxon>Bacillati</taxon>
        <taxon>Bacillota</taxon>
        <taxon>Clostridia</taxon>
        <taxon>Lachnospirales</taxon>
        <taxon>Lachnospiraceae</taxon>
        <taxon>Roseburia</taxon>
    </lineage>
</organism>